<evidence type="ECO:0000256" key="3">
    <source>
        <dbReference type="ARBA" id="ARBA00022679"/>
    </source>
</evidence>
<dbReference type="CDD" id="cd03784">
    <property type="entry name" value="GT1_Gtf-like"/>
    <property type="match status" value="1"/>
</dbReference>
<evidence type="ECO:0000313" key="7">
    <source>
        <dbReference type="EMBL" id="THG19815.1"/>
    </source>
</evidence>
<evidence type="ECO:0000256" key="6">
    <source>
        <dbReference type="RuleBase" id="RU362057"/>
    </source>
</evidence>
<dbReference type="STRING" id="542762.A0A4S4ETQ6"/>
<dbReference type="PANTHER" id="PTHR48048:SF83">
    <property type="entry name" value="GLYCOSYLTRANSFERASE"/>
    <property type="match status" value="1"/>
</dbReference>
<dbReference type="EC" id="2.4.1.-" evidence="6"/>
<keyword evidence="3 5" id="KW-0808">Transferase</keyword>
<protein>
    <recommendedName>
        <fullName evidence="6">Glycosyltransferase</fullName>
        <ecNumber evidence="6">2.4.1.-</ecNumber>
    </recommendedName>
</protein>
<dbReference type="PROSITE" id="PS00375">
    <property type="entry name" value="UDPGT"/>
    <property type="match status" value="1"/>
</dbReference>
<sequence>MDGRKEESQKRSKSEMKKAELVFIPSPGIGHLVSIVEFAKRLIDRDNRFSITILVIKPSTFPNIDSYTNSLSASYPLIQLIDLPQLHPPNLPELAKSHTNYFTLYIESFKPHIKHVLGNLIGSTHSHPNSPRLVGLVLDFFCVSMIDVGNELGLPSYLFLTTGAAFLGLMLYIPTRHDRVCTEFSESDPEFLIPGFINPVPPRVLPSAVFNKDGGYAAYLKLAKRFRDTKGIIVNTLLELESHAISSFCDDQTPPIYTVGPVIDAMGEAQNKLGSPGSHSKNNNIMKWLDDQDPSSVVFLCFGSMGTFGAPQLREIAQALERSGHGFLWSIRLPPKTTTQGKAENPEEEMLPDGFIERTRGKGMVCGWAPQAEVLAHKAIGGFVSHCGWNSIIESLWNGVPLVTWPMYAEQQLNAFAMVRELGVAVEMRLDYRDGVFGGDGCDLVMGDEIERAVRCVMVSDSDVREKVKEIGEKSKKALVEGGSSFNMIGRLMEDMLVNV</sequence>
<evidence type="ECO:0000256" key="4">
    <source>
        <dbReference type="ARBA" id="ARBA00023241"/>
    </source>
</evidence>
<name>A0A4S4ETQ6_CAMSN</name>
<dbReference type="InterPro" id="IPR050481">
    <property type="entry name" value="UDP-glycosyltransf_plant"/>
</dbReference>
<dbReference type="GO" id="GO:0035251">
    <property type="term" value="F:UDP-glucosyltransferase activity"/>
    <property type="evidence" value="ECO:0007669"/>
    <property type="project" value="InterPro"/>
</dbReference>
<dbReference type="PANTHER" id="PTHR48048">
    <property type="entry name" value="GLYCOSYLTRANSFERASE"/>
    <property type="match status" value="1"/>
</dbReference>
<keyword evidence="8" id="KW-1185">Reference proteome</keyword>
<organism evidence="7 8">
    <name type="scientific">Camellia sinensis var. sinensis</name>
    <name type="common">China tea</name>
    <dbReference type="NCBI Taxonomy" id="542762"/>
    <lineage>
        <taxon>Eukaryota</taxon>
        <taxon>Viridiplantae</taxon>
        <taxon>Streptophyta</taxon>
        <taxon>Embryophyta</taxon>
        <taxon>Tracheophyta</taxon>
        <taxon>Spermatophyta</taxon>
        <taxon>Magnoliopsida</taxon>
        <taxon>eudicotyledons</taxon>
        <taxon>Gunneridae</taxon>
        <taxon>Pentapetalae</taxon>
        <taxon>asterids</taxon>
        <taxon>Ericales</taxon>
        <taxon>Theaceae</taxon>
        <taxon>Camellia</taxon>
    </lineage>
</organism>
<reference evidence="7 8" key="1">
    <citation type="journal article" date="2018" name="Proc. Natl. Acad. Sci. U.S.A.">
        <title>Draft genome sequence of Camellia sinensis var. sinensis provides insights into the evolution of the tea genome and tea quality.</title>
        <authorList>
            <person name="Wei C."/>
            <person name="Yang H."/>
            <person name="Wang S."/>
            <person name="Zhao J."/>
            <person name="Liu C."/>
            <person name="Gao L."/>
            <person name="Xia E."/>
            <person name="Lu Y."/>
            <person name="Tai Y."/>
            <person name="She G."/>
            <person name="Sun J."/>
            <person name="Cao H."/>
            <person name="Tong W."/>
            <person name="Gao Q."/>
            <person name="Li Y."/>
            <person name="Deng W."/>
            <person name="Jiang X."/>
            <person name="Wang W."/>
            <person name="Chen Q."/>
            <person name="Zhang S."/>
            <person name="Li H."/>
            <person name="Wu J."/>
            <person name="Wang P."/>
            <person name="Li P."/>
            <person name="Shi C."/>
            <person name="Zheng F."/>
            <person name="Jian J."/>
            <person name="Huang B."/>
            <person name="Shan D."/>
            <person name="Shi M."/>
            <person name="Fang C."/>
            <person name="Yue Y."/>
            <person name="Li F."/>
            <person name="Li D."/>
            <person name="Wei S."/>
            <person name="Han B."/>
            <person name="Jiang C."/>
            <person name="Yin Y."/>
            <person name="Xia T."/>
            <person name="Zhang Z."/>
            <person name="Bennetzen J.L."/>
            <person name="Zhao S."/>
            <person name="Wan X."/>
        </authorList>
    </citation>
    <scope>NUCLEOTIDE SEQUENCE [LARGE SCALE GENOMIC DNA]</scope>
    <source>
        <strain evidence="8">cv. Shuchazao</strain>
        <tissue evidence="7">Leaf</tissue>
    </source>
</reference>
<dbReference type="GO" id="GO:0009813">
    <property type="term" value="P:flavonoid biosynthetic process"/>
    <property type="evidence" value="ECO:0007669"/>
    <property type="project" value="UniProtKB-KW"/>
</dbReference>
<dbReference type="Gene3D" id="3.40.50.2000">
    <property type="entry name" value="Glycogen Phosphorylase B"/>
    <property type="match status" value="2"/>
</dbReference>
<evidence type="ECO:0000256" key="2">
    <source>
        <dbReference type="ARBA" id="ARBA00022676"/>
    </source>
</evidence>
<dbReference type="Proteomes" id="UP000306102">
    <property type="component" value="Unassembled WGS sequence"/>
</dbReference>
<dbReference type="FunFam" id="3.40.50.2000:FF:000080">
    <property type="entry name" value="Glycosyltransferase"/>
    <property type="match status" value="1"/>
</dbReference>
<dbReference type="SUPFAM" id="SSF53756">
    <property type="entry name" value="UDP-Glycosyltransferase/glycogen phosphorylase"/>
    <property type="match status" value="1"/>
</dbReference>
<evidence type="ECO:0000256" key="5">
    <source>
        <dbReference type="RuleBase" id="RU003718"/>
    </source>
</evidence>
<comment type="caution">
    <text evidence="7">The sequence shown here is derived from an EMBL/GenBank/DDBJ whole genome shotgun (WGS) entry which is preliminary data.</text>
</comment>
<evidence type="ECO:0000256" key="1">
    <source>
        <dbReference type="ARBA" id="ARBA00009995"/>
    </source>
</evidence>
<dbReference type="InterPro" id="IPR035595">
    <property type="entry name" value="UDP_glycos_trans_CS"/>
</dbReference>
<proteinExistence type="inferred from homology"/>
<keyword evidence="2 5" id="KW-0328">Glycosyltransferase</keyword>
<dbReference type="InterPro" id="IPR002213">
    <property type="entry name" value="UDP_glucos_trans"/>
</dbReference>
<dbReference type="EMBL" id="SDRB02002261">
    <property type="protein sequence ID" value="THG19815.1"/>
    <property type="molecule type" value="Genomic_DNA"/>
</dbReference>
<gene>
    <name evidence="7" type="ORF">TEA_018569</name>
</gene>
<evidence type="ECO:0000313" key="8">
    <source>
        <dbReference type="Proteomes" id="UP000306102"/>
    </source>
</evidence>
<dbReference type="Pfam" id="PF00201">
    <property type="entry name" value="UDPGT"/>
    <property type="match status" value="1"/>
</dbReference>
<accession>A0A4S4ETQ6</accession>
<comment type="similarity">
    <text evidence="1 5">Belongs to the UDP-glycosyltransferase family.</text>
</comment>
<keyword evidence="4" id="KW-0284">Flavonoid biosynthesis</keyword>
<dbReference type="FunFam" id="3.40.50.2000:FF:000056">
    <property type="entry name" value="Glycosyltransferase"/>
    <property type="match status" value="1"/>
</dbReference>
<dbReference type="AlphaFoldDB" id="A0A4S4ETQ6"/>